<dbReference type="PANTHER" id="PTHR33938">
    <property type="entry name" value="FERULOYL ESTERASE B-RELATED"/>
    <property type="match status" value="1"/>
</dbReference>
<proteinExistence type="inferred from homology"/>
<evidence type="ECO:0000256" key="2">
    <source>
        <dbReference type="ARBA" id="ARBA00022487"/>
    </source>
</evidence>
<dbReference type="InterPro" id="IPR029058">
    <property type="entry name" value="AB_hydrolase_fold"/>
</dbReference>
<keyword evidence="3" id="KW-0479">Metal-binding</keyword>
<dbReference type="GO" id="GO:0030600">
    <property type="term" value="F:feruloyl esterase activity"/>
    <property type="evidence" value="ECO:0007669"/>
    <property type="project" value="UniProtKB-ARBA"/>
</dbReference>
<keyword evidence="7" id="KW-1015">Disulfide bond</keyword>
<dbReference type="InterPro" id="IPR011118">
    <property type="entry name" value="Tannase/feruloyl_esterase"/>
</dbReference>
<comment type="similarity">
    <text evidence="1 8">Belongs to the tannase family.</text>
</comment>
<keyword evidence="6" id="KW-0106">Calcium</keyword>
<accession>A0A2T3BCE8</accession>
<evidence type="ECO:0000256" key="4">
    <source>
        <dbReference type="ARBA" id="ARBA00022729"/>
    </source>
</evidence>
<dbReference type="AlphaFoldDB" id="A0A2T3BCE8"/>
<evidence type="ECO:0000256" key="3">
    <source>
        <dbReference type="ARBA" id="ARBA00022723"/>
    </source>
</evidence>
<evidence type="ECO:0000256" key="1">
    <source>
        <dbReference type="ARBA" id="ARBA00006249"/>
    </source>
</evidence>
<dbReference type="STRING" id="857342.A0A2T3BCE8"/>
<evidence type="ECO:0000256" key="7">
    <source>
        <dbReference type="ARBA" id="ARBA00023157"/>
    </source>
</evidence>
<dbReference type="RefSeq" id="XP_024724606.1">
    <property type="nucleotide sequence ID" value="XM_024866077.1"/>
</dbReference>
<dbReference type="EMBL" id="KZ679006">
    <property type="protein sequence ID" value="PSS27081.1"/>
    <property type="molecule type" value="Genomic_DNA"/>
</dbReference>
<sequence length="544" mass="59076">MQSLQSLLFALGLSNTSNQALECTASAFSSILPSHATLSYAVSVPANGSFADPSPEFPVNDTGLPALCAISVNVLSSSNSSFNFGLFLPEDWNSRLLTSGNGGFGGGINWNDMESSVLSGFAAMSTDTGHLSTPFDASWALNNSESQVDWAYRAMHGSVILAKQIVQKYYGREIVKSYYSACSTGGRQGLKEIQMYPEDFDGILVGAPAWWTTHLQTWTLEVGLWNLPVNGANHIPSALFPVIEKEVMKQCDPQDGLVDGIISDPLGCDFMPEALLCRPGSDKTSCLTAPQIGTVYKIYNDWIETNNTFVFPHFFLGSEAEYTALTNTDSGVPAPLGTSWIQNFLRNDSSDVTDWASEFSYATVQLADKLNPGNANADNFDLSPFAARGGKLIHYHGMSDGLIAAGSSTYFYKQVLATLIPKGVTVSDFYRYYLVPGMQHCSFSSVDAPWYIGGGNQPFALGPTVYGVPGFRDAKHDAMLALVEWVENGKAPEEIVATKYVDDDVNLGVRRQRPICPYPERAKYDGTGDPDLAESWVCESPYST</sequence>
<keyword evidence="10" id="KW-1185">Reference proteome</keyword>
<evidence type="ECO:0000256" key="6">
    <source>
        <dbReference type="ARBA" id="ARBA00022837"/>
    </source>
</evidence>
<organism evidence="9 10">
    <name type="scientific">Amorphotheca resinae ATCC 22711</name>
    <dbReference type="NCBI Taxonomy" id="857342"/>
    <lineage>
        <taxon>Eukaryota</taxon>
        <taxon>Fungi</taxon>
        <taxon>Dikarya</taxon>
        <taxon>Ascomycota</taxon>
        <taxon>Pezizomycotina</taxon>
        <taxon>Leotiomycetes</taxon>
        <taxon>Helotiales</taxon>
        <taxon>Amorphothecaceae</taxon>
        <taxon>Amorphotheca</taxon>
    </lineage>
</organism>
<gene>
    <name evidence="9" type="ORF">M430DRAFT_31964</name>
</gene>
<keyword evidence="4" id="KW-0732">Signal</keyword>
<dbReference type="Proteomes" id="UP000241818">
    <property type="component" value="Unassembled WGS sequence"/>
</dbReference>
<keyword evidence="2" id="KW-0719">Serine esterase</keyword>
<dbReference type="OrthoDB" id="3039123at2759"/>
<dbReference type="InParanoid" id="A0A2T3BCE8"/>
<evidence type="ECO:0000256" key="8">
    <source>
        <dbReference type="RuleBase" id="RU361238"/>
    </source>
</evidence>
<keyword evidence="5 8" id="KW-0378">Hydrolase</keyword>
<dbReference type="GeneID" id="36574158"/>
<evidence type="ECO:0000313" key="10">
    <source>
        <dbReference type="Proteomes" id="UP000241818"/>
    </source>
</evidence>
<name>A0A2T3BCE8_AMORE</name>
<reference evidence="9 10" key="1">
    <citation type="journal article" date="2018" name="New Phytol.">
        <title>Comparative genomics and transcriptomics depict ericoid mycorrhizal fungi as versatile saprotrophs and plant mutualists.</title>
        <authorList>
            <person name="Martino E."/>
            <person name="Morin E."/>
            <person name="Grelet G.A."/>
            <person name="Kuo A."/>
            <person name="Kohler A."/>
            <person name="Daghino S."/>
            <person name="Barry K.W."/>
            <person name="Cichocki N."/>
            <person name="Clum A."/>
            <person name="Dockter R.B."/>
            <person name="Hainaut M."/>
            <person name="Kuo R.C."/>
            <person name="LaButti K."/>
            <person name="Lindahl B.D."/>
            <person name="Lindquist E.A."/>
            <person name="Lipzen A."/>
            <person name="Khouja H.R."/>
            <person name="Magnuson J."/>
            <person name="Murat C."/>
            <person name="Ohm R.A."/>
            <person name="Singer S.W."/>
            <person name="Spatafora J.W."/>
            <person name="Wang M."/>
            <person name="Veneault-Fourrey C."/>
            <person name="Henrissat B."/>
            <person name="Grigoriev I.V."/>
            <person name="Martin F.M."/>
            <person name="Perotto S."/>
        </authorList>
    </citation>
    <scope>NUCLEOTIDE SEQUENCE [LARGE SCALE GENOMIC DNA]</scope>
    <source>
        <strain evidence="9 10">ATCC 22711</strain>
    </source>
</reference>
<dbReference type="Pfam" id="PF07519">
    <property type="entry name" value="Tannase"/>
    <property type="match status" value="1"/>
</dbReference>
<dbReference type="PANTHER" id="PTHR33938:SF2">
    <property type="entry name" value="CARBOXYLIC ESTER HYDROLASE"/>
    <property type="match status" value="1"/>
</dbReference>
<dbReference type="SUPFAM" id="SSF53474">
    <property type="entry name" value="alpha/beta-Hydrolases"/>
    <property type="match status" value="1"/>
</dbReference>
<dbReference type="EC" id="3.1.1.-" evidence="8"/>
<evidence type="ECO:0000256" key="5">
    <source>
        <dbReference type="ARBA" id="ARBA00022801"/>
    </source>
</evidence>
<dbReference type="GO" id="GO:0046872">
    <property type="term" value="F:metal ion binding"/>
    <property type="evidence" value="ECO:0007669"/>
    <property type="project" value="UniProtKB-KW"/>
</dbReference>
<evidence type="ECO:0000313" key="9">
    <source>
        <dbReference type="EMBL" id="PSS27081.1"/>
    </source>
</evidence>
<protein>
    <recommendedName>
        <fullName evidence="8">Carboxylic ester hydrolase</fullName>
        <ecNumber evidence="8">3.1.1.-</ecNumber>
    </recommendedName>
</protein>